<sequence>MAKKAKSFKDYLAKIEDPKYQGGSWDLPENASPLEKKNRFSQEPTFLTRMPNLEYCPKLKKLDARNSNLPGGSLTIQDLPDLVEIDLSNVNLEELDIGRTKFHGSLAPLAGCSKLKELDIRNTDIDGGLEYLPDSLQEFNCSANQRKDAKCTSAAGGVLVIKGAGDYGNNNTINGGILAVIGPFVEAGASYYEKKFYEANETFCISSAEKELFGETRELENKIKELEEKELAKHKEELKNKKQQEIGDKLEEANKYLQELSNEETESQQSENKPIKDSNYQENQELLTTFPELDPKKDLDFILWLKTEKSKDIENFAKPQ</sequence>
<dbReference type="InterPro" id="IPR032675">
    <property type="entry name" value="LRR_dom_sf"/>
</dbReference>
<comment type="caution">
    <text evidence="2">The sequence shown here is derived from an EMBL/GenBank/DDBJ whole genome shotgun (WGS) entry which is preliminary data.</text>
</comment>
<gene>
    <name evidence="2" type="ORF">POCULU_LOCUS8268</name>
</gene>
<dbReference type="SUPFAM" id="SSF52058">
    <property type="entry name" value="L domain-like"/>
    <property type="match status" value="1"/>
</dbReference>
<keyword evidence="3" id="KW-1185">Reference proteome</keyword>
<evidence type="ECO:0000313" key="3">
    <source>
        <dbReference type="Proteomes" id="UP000789572"/>
    </source>
</evidence>
<evidence type="ECO:0000256" key="1">
    <source>
        <dbReference type="SAM" id="MobiDB-lite"/>
    </source>
</evidence>
<accession>A0A9N9D019</accession>
<dbReference type="Proteomes" id="UP000789572">
    <property type="component" value="Unassembled WGS sequence"/>
</dbReference>
<dbReference type="OrthoDB" id="2449606at2759"/>
<proteinExistence type="predicted"/>
<evidence type="ECO:0000313" key="2">
    <source>
        <dbReference type="EMBL" id="CAG8617724.1"/>
    </source>
</evidence>
<dbReference type="Gene3D" id="3.80.10.10">
    <property type="entry name" value="Ribonuclease Inhibitor"/>
    <property type="match status" value="1"/>
</dbReference>
<reference evidence="2" key="1">
    <citation type="submission" date="2021-06" db="EMBL/GenBank/DDBJ databases">
        <authorList>
            <person name="Kallberg Y."/>
            <person name="Tangrot J."/>
            <person name="Rosling A."/>
        </authorList>
    </citation>
    <scope>NUCLEOTIDE SEQUENCE</scope>
    <source>
        <strain evidence="2">IA702</strain>
    </source>
</reference>
<dbReference type="AlphaFoldDB" id="A0A9N9D019"/>
<name>A0A9N9D019_9GLOM</name>
<dbReference type="EMBL" id="CAJVPJ010002290">
    <property type="protein sequence ID" value="CAG8617724.1"/>
    <property type="molecule type" value="Genomic_DNA"/>
</dbReference>
<protein>
    <submittedName>
        <fullName evidence="2">757_t:CDS:1</fullName>
    </submittedName>
</protein>
<organism evidence="2 3">
    <name type="scientific">Paraglomus occultum</name>
    <dbReference type="NCBI Taxonomy" id="144539"/>
    <lineage>
        <taxon>Eukaryota</taxon>
        <taxon>Fungi</taxon>
        <taxon>Fungi incertae sedis</taxon>
        <taxon>Mucoromycota</taxon>
        <taxon>Glomeromycotina</taxon>
        <taxon>Glomeromycetes</taxon>
        <taxon>Paraglomerales</taxon>
        <taxon>Paraglomeraceae</taxon>
        <taxon>Paraglomus</taxon>
    </lineage>
</organism>
<feature type="region of interest" description="Disordered" evidence="1">
    <location>
        <begin position="252"/>
        <end position="291"/>
    </location>
</feature>
<feature type="compositionally biased region" description="Polar residues" evidence="1">
    <location>
        <begin position="278"/>
        <end position="287"/>
    </location>
</feature>